<comment type="caution">
    <text evidence="1">The sequence shown here is derived from an EMBL/GenBank/DDBJ whole genome shotgun (WGS) entry which is preliminary data.</text>
</comment>
<protein>
    <recommendedName>
        <fullName evidence="3">F-box domain-containing protein</fullName>
    </recommendedName>
</protein>
<name>A0AAD7DW99_9AGAR</name>
<dbReference type="AlphaFoldDB" id="A0AAD7DW99"/>
<dbReference type="SUPFAM" id="SSF52047">
    <property type="entry name" value="RNI-like"/>
    <property type="match status" value="1"/>
</dbReference>
<keyword evidence="2" id="KW-1185">Reference proteome</keyword>
<evidence type="ECO:0000313" key="2">
    <source>
        <dbReference type="Proteomes" id="UP001215598"/>
    </source>
</evidence>
<sequence length="551" mass="62018">MAGNGRAAAARQSSDRRQYPTTVELVRMTCTAHEFICIQELYELLLTQLVPDPNSYDGKAERAALLGLARASKMTSDPALDQLWSTLTTLSPLIRLFPEDLLQLSSSRQYSLTRPVVESDFLIFDKYAHRIRVVDFVENFSQLGPGCEVFSTLKTFRDPILPNLLEFKWRPSTSTLGASHLISRDFNLPRNQLSLIMWPEAAHPPLSQQLDPRLPDVPSLTLNTSSVLSNLGILRRLQSLSKLQHFRCSVTGSVGLGILVHLSCIPFLQTLHIGDVDAQTVDALRQTAINRQKETGELSFPALQRLAISGPYSALSSFMSIISSNTLESVEIKLKDFSPIDTTLCSLLSRSSFTLRHFTFLTVDSNFSTHRHSLFSMSLFAPLLTCTNLEIFNITFDATRVEFNDADVEKMAAAWPRLVHLKIFSRYTQEYAWVDPQVHLYTLWNFVERCRSLRHLEMRVDARVDGSFTPPDGTTRPGLFSLDRICLFLSPCTAPAHVAEFLNRAFPRLAEFNAGVSRAEQSGSRVWSEVREALPGVDLLMREMGRLFAEQ</sequence>
<proteinExistence type="predicted"/>
<dbReference type="InterPro" id="IPR032675">
    <property type="entry name" value="LRR_dom_sf"/>
</dbReference>
<evidence type="ECO:0008006" key="3">
    <source>
        <dbReference type="Google" id="ProtNLM"/>
    </source>
</evidence>
<organism evidence="1 2">
    <name type="scientific">Mycena metata</name>
    <dbReference type="NCBI Taxonomy" id="1033252"/>
    <lineage>
        <taxon>Eukaryota</taxon>
        <taxon>Fungi</taxon>
        <taxon>Dikarya</taxon>
        <taxon>Basidiomycota</taxon>
        <taxon>Agaricomycotina</taxon>
        <taxon>Agaricomycetes</taxon>
        <taxon>Agaricomycetidae</taxon>
        <taxon>Agaricales</taxon>
        <taxon>Marasmiineae</taxon>
        <taxon>Mycenaceae</taxon>
        <taxon>Mycena</taxon>
    </lineage>
</organism>
<dbReference type="Gene3D" id="3.80.10.10">
    <property type="entry name" value="Ribonuclease Inhibitor"/>
    <property type="match status" value="1"/>
</dbReference>
<accession>A0AAD7DW99</accession>
<dbReference type="Proteomes" id="UP001215598">
    <property type="component" value="Unassembled WGS sequence"/>
</dbReference>
<gene>
    <name evidence="1" type="ORF">B0H16DRAFT_1749364</name>
</gene>
<reference evidence="1" key="1">
    <citation type="submission" date="2023-03" db="EMBL/GenBank/DDBJ databases">
        <title>Massive genome expansion in bonnet fungi (Mycena s.s.) driven by repeated elements and novel gene families across ecological guilds.</title>
        <authorList>
            <consortium name="Lawrence Berkeley National Laboratory"/>
            <person name="Harder C.B."/>
            <person name="Miyauchi S."/>
            <person name="Viragh M."/>
            <person name="Kuo A."/>
            <person name="Thoen E."/>
            <person name="Andreopoulos B."/>
            <person name="Lu D."/>
            <person name="Skrede I."/>
            <person name="Drula E."/>
            <person name="Henrissat B."/>
            <person name="Morin E."/>
            <person name="Kohler A."/>
            <person name="Barry K."/>
            <person name="LaButti K."/>
            <person name="Morin E."/>
            <person name="Salamov A."/>
            <person name="Lipzen A."/>
            <person name="Mereny Z."/>
            <person name="Hegedus B."/>
            <person name="Baldrian P."/>
            <person name="Stursova M."/>
            <person name="Weitz H."/>
            <person name="Taylor A."/>
            <person name="Grigoriev I.V."/>
            <person name="Nagy L.G."/>
            <person name="Martin F."/>
            <person name="Kauserud H."/>
        </authorList>
    </citation>
    <scope>NUCLEOTIDE SEQUENCE</scope>
    <source>
        <strain evidence="1">CBHHK182m</strain>
    </source>
</reference>
<evidence type="ECO:0000313" key="1">
    <source>
        <dbReference type="EMBL" id="KAJ7699492.1"/>
    </source>
</evidence>
<dbReference type="EMBL" id="JARKIB010000570">
    <property type="protein sequence ID" value="KAJ7699492.1"/>
    <property type="molecule type" value="Genomic_DNA"/>
</dbReference>